<keyword evidence="6 10" id="KW-0472">Membrane</keyword>
<evidence type="ECO:0000256" key="10">
    <source>
        <dbReference type="SAM" id="Phobius"/>
    </source>
</evidence>
<keyword evidence="5" id="KW-0297">G-protein coupled receptor</keyword>
<dbReference type="SUPFAM" id="SSF81321">
    <property type="entry name" value="Family A G protein-coupled receptor-like"/>
    <property type="match status" value="1"/>
</dbReference>
<comment type="similarity">
    <text evidence="2">Belongs to the G-protein coupled receptor 1 family.</text>
</comment>
<evidence type="ECO:0000256" key="9">
    <source>
        <dbReference type="SAM" id="MobiDB-lite"/>
    </source>
</evidence>
<evidence type="ECO:0000259" key="11">
    <source>
        <dbReference type="PROSITE" id="PS50262"/>
    </source>
</evidence>
<feature type="transmembrane region" description="Helical" evidence="10">
    <location>
        <begin position="59"/>
        <end position="80"/>
    </location>
</feature>
<evidence type="ECO:0000313" key="12">
    <source>
        <dbReference type="EMBL" id="KAK7866624.1"/>
    </source>
</evidence>
<organism evidence="12 13">
    <name type="scientific">Gryllus longicercus</name>
    <dbReference type="NCBI Taxonomy" id="2509291"/>
    <lineage>
        <taxon>Eukaryota</taxon>
        <taxon>Metazoa</taxon>
        <taxon>Ecdysozoa</taxon>
        <taxon>Arthropoda</taxon>
        <taxon>Hexapoda</taxon>
        <taxon>Insecta</taxon>
        <taxon>Pterygota</taxon>
        <taxon>Neoptera</taxon>
        <taxon>Polyneoptera</taxon>
        <taxon>Orthoptera</taxon>
        <taxon>Ensifera</taxon>
        <taxon>Gryllidea</taxon>
        <taxon>Grylloidea</taxon>
        <taxon>Gryllidae</taxon>
        <taxon>Gryllinae</taxon>
        <taxon>Gryllus</taxon>
    </lineage>
</organism>
<dbReference type="Pfam" id="PF00001">
    <property type="entry name" value="7tm_1"/>
    <property type="match status" value="1"/>
</dbReference>
<evidence type="ECO:0000256" key="7">
    <source>
        <dbReference type="ARBA" id="ARBA00023170"/>
    </source>
</evidence>
<evidence type="ECO:0000256" key="5">
    <source>
        <dbReference type="ARBA" id="ARBA00023040"/>
    </source>
</evidence>
<gene>
    <name evidence="12" type="ORF">R5R35_011531</name>
</gene>
<comment type="subcellular location">
    <subcellularLocation>
        <location evidence="1">Membrane</location>
        <topology evidence="1">Multi-pass membrane protein</topology>
    </subcellularLocation>
</comment>
<protein>
    <recommendedName>
        <fullName evidence="11">G-protein coupled receptors family 1 profile domain-containing protein</fullName>
    </recommendedName>
</protein>
<dbReference type="Gene3D" id="1.20.1070.10">
    <property type="entry name" value="Rhodopsin 7-helix transmembrane proteins"/>
    <property type="match status" value="1"/>
</dbReference>
<proteinExistence type="inferred from homology"/>
<feature type="region of interest" description="Disordered" evidence="9">
    <location>
        <begin position="1"/>
        <end position="34"/>
    </location>
</feature>
<keyword evidence="3 10" id="KW-0812">Transmembrane</keyword>
<keyword evidence="8" id="KW-0807">Transducer</keyword>
<dbReference type="AlphaFoldDB" id="A0AAN9Z8H2"/>
<sequence>MANDGLPEWGSGNGSWPAANASTAPPWPEEDDDGFMEDYEYDLETAMGFFDWWELVPTLAVYAITMLLGVAGNALIIFTTARYRRMKSTTNVFLCSLASADLLLLLICIPVKVALFVAVFM</sequence>
<evidence type="ECO:0000313" key="13">
    <source>
        <dbReference type="Proteomes" id="UP001378592"/>
    </source>
</evidence>
<dbReference type="InterPro" id="IPR000276">
    <property type="entry name" value="GPCR_Rhodpsn"/>
</dbReference>
<feature type="domain" description="G-protein coupled receptors family 1 profile" evidence="11">
    <location>
        <begin position="72"/>
        <end position="121"/>
    </location>
</feature>
<dbReference type="Proteomes" id="UP001378592">
    <property type="component" value="Unassembled WGS sequence"/>
</dbReference>
<dbReference type="InterPro" id="IPR017452">
    <property type="entry name" value="GPCR_Rhodpsn_7TM"/>
</dbReference>
<dbReference type="PANTHER" id="PTHR24243:SF208">
    <property type="entry name" value="PYROKININ-1 RECEPTOR"/>
    <property type="match status" value="1"/>
</dbReference>
<keyword evidence="4 10" id="KW-1133">Transmembrane helix</keyword>
<dbReference type="PROSITE" id="PS50262">
    <property type="entry name" value="G_PROTEIN_RECEP_F1_2"/>
    <property type="match status" value="1"/>
</dbReference>
<feature type="transmembrane region" description="Helical" evidence="10">
    <location>
        <begin position="92"/>
        <end position="120"/>
    </location>
</feature>
<keyword evidence="7" id="KW-0675">Receptor</keyword>
<dbReference type="PRINTS" id="PR00237">
    <property type="entry name" value="GPCRRHODOPSN"/>
</dbReference>
<evidence type="ECO:0000256" key="2">
    <source>
        <dbReference type="ARBA" id="ARBA00010663"/>
    </source>
</evidence>
<comment type="caution">
    <text evidence="12">The sequence shown here is derived from an EMBL/GenBank/DDBJ whole genome shotgun (WGS) entry which is preliminary data.</text>
</comment>
<name>A0AAN9Z8H2_9ORTH</name>
<reference evidence="12 13" key="1">
    <citation type="submission" date="2024-03" db="EMBL/GenBank/DDBJ databases">
        <title>The genome assembly and annotation of the cricket Gryllus longicercus Weissman &amp; Gray.</title>
        <authorList>
            <person name="Szrajer S."/>
            <person name="Gray D."/>
            <person name="Ylla G."/>
        </authorList>
    </citation>
    <scope>NUCLEOTIDE SEQUENCE [LARGE SCALE GENOMIC DNA]</scope>
    <source>
        <strain evidence="12">DAG 2021-001</strain>
        <tissue evidence="12">Whole body minus gut</tissue>
    </source>
</reference>
<evidence type="ECO:0000256" key="8">
    <source>
        <dbReference type="ARBA" id="ARBA00023224"/>
    </source>
</evidence>
<evidence type="ECO:0000256" key="4">
    <source>
        <dbReference type="ARBA" id="ARBA00022989"/>
    </source>
</evidence>
<keyword evidence="13" id="KW-1185">Reference proteome</keyword>
<evidence type="ECO:0000256" key="6">
    <source>
        <dbReference type="ARBA" id="ARBA00023136"/>
    </source>
</evidence>
<accession>A0AAN9Z8H2</accession>
<evidence type="ECO:0000256" key="3">
    <source>
        <dbReference type="ARBA" id="ARBA00022692"/>
    </source>
</evidence>
<dbReference type="EMBL" id="JAZDUA010000142">
    <property type="protein sequence ID" value="KAK7866624.1"/>
    <property type="molecule type" value="Genomic_DNA"/>
</dbReference>
<dbReference type="PANTHER" id="PTHR24243">
    <property type="entry name" value="G-PROTEIN COUPLED RECEPTOR"/>
    <property type="match status" value="1"/>
</dbReference>
<dbReference type="GO" id="GO:0004930">
    <property type="term" value="F:G protein-coupled receptor activity"/>
    <property type="evidence" value="ECO:0007669"/>
    <property type="project" value="UniProtKB-KW"/>
</dbReference>
<evidence type="ECO:0000256" key="1">
    <source>
        <dbReference type="ARBA" id="ARBA00004141"/>
    </source>
</evidence>
<dbReference type="GO" id="GO:0005886">
    <property type="term" value="C:plasma membrane"/>
    <property type="evidence" value="ECO:0007669"/>
    <property type="project" value="TreeGrafter"/>
</dbReference>